<dbReference type="InterPro" id="IPR036291">
    <property type="entry name" value="NAD(P)-bd_dom_sf"/>
</dbReference>
<feature type="domain" description="Association with the SNF1 complex (ASC)" evidence="3">
    <location>
        <begin position="363"/>
        <end position="463"/>
    </location>
</feature>
<dbReference type="InterPro" id="IPR037256">
    <property type="entry name" value="ASC_dom_sf"/>
</dbReference>
<dbReference type="InterPro" id="IPR014756">
    <property type="entry name" value="Ig_E-set"/>
</dbReference>
<evidence type="ECO:0000259" key="3">
    <source>
        <dbReference type="SMART" id="SM01010"/>
    </source>
</evidence>
<proteinExistence type="inferred from homology"/>
<dbReference type="InterPro" id="IPR050827">
    <property type="entry name" value="CRP1_MDG1_kinase"/>
</dbReference>
<dbReference type="PANTHER" id="PTHR10343">
    <property type="entry name" value="5'-AMP-ACTIVATED PROTEIN KINASE , BETA SUBUNIT"/>
    <property type="match status" value="1"/>
</dbReference>
<reference evidence="4 5" key="1">
    <citation type="submission" date="2023-08" db="EMBL/GenBank/DDBJ databases">
        <title>Black Yeasts Isolated from many extreme environments.</title>
        <authorList>
            <person name="Coleine C."/>
            <person name="Stajich J.E."/>
            <person name="Selbmann L."/>
        </authorList>
    </citation>
    <scope>NUCLEOTIDE SEQUENCE [LARGE SCALE GENOMIC DNA]</scope>
    <source>
        <strain evidence="4 5">CCFEE 5885</strain>
    </source>
</reference>
<dbReference type="PANTHER" id="PTHR10343:SF84">
    <property type="entry name" value="5'-AMP-ACTIVATED PROTEIN KINASE SUBUNIT BETA-1"/>
    <property type="match status" value="1"/>
</dbReference>
<evidence type="ECO:0000256" key="2">
    <source>
        <dbReference type="SAM" id="MobiDB-lite"/>
    </source>
</evidence>
<keyword evidence="5" id="KW-1185">Reference proteome</keyword>
<dbReference type="SUPFAM" id="SSF51735">
    <property type="entry name" value="NAD(P)-binding Rossmann-fold domains"/>
    <property type="match status" value="1"/>
</dbReference>
<dbReference type="CDD" id="cd02859">
    <property type="entry name" value="E_set_AMPKbeta_like_N"/>
    <property type="match status" value="1"/>
</dbReference>
<dbReference type="Gene3D" id="3.40.50.720">
    <property type="entry name" value="NAD(P)-binding Rossmann-like Domain"/>
    <property type="match status" value="1"/>
</dbReference>
<dbReference type="Proteomes" id="UP001345013">
    <property type="component" value="Unassembled WGS sequence"/>
</dbReference>
<organism evidence="4 5">
    <name type="scientific">Lithohypha guttulata</name>
    <dbReference type="NCBI Taxonomy" id="1690604"/>
    <lineage>
        <taxon>Eukaryota</taxon>
        <taxon>Fungi</taxon>
        <taxon>Dikarya</taxon>
        <taxon>Ascomycota</taxon>
        <taxon>Pezizomycotina</taxon>
        <taxon>Eurotiomycetes</taxon>
        <taxon>Chaetothyriomycetidae</taxon>
        <taxon>Chaetothyriales</taxon>
        <taxon>Trichomeriaceae</taxon>
        <taxon>Lithohypha</taxon>
    </lineage>
</organism>
<sequence length="765" mass="85085">MGQNQSSEKEKTPSRTGTPHADRERKVHRRISVQQFSRSQPADASATTVAAQGTTSHNADSANLEKILQSTSPDTASKPNRSERSTSRRKREADAQMTEQQTPQPLSMPGNAPANSIDIPSATATHVLPSRSREEELQDNGKEYEKPSHPVSFHRPPRFPLPIVPDSPSLGPVVKNDSDVSAIFDTEDAVLPVRRNSMLSVATQEEEDVGEELQPFGVGFSGQTVPYTIEWNRGANDKVFVTGTFAAWDKKYRLRRSETVLSHFKTVINLPPGTHHLKFFVDNQMVTSPDLPTAVDFNNILVNYIEISIDDIPKTTRRESGQVPQKQPPYQASPRFDTQEQPDQYSGTVTPGEEALEVEPLPGEMPEGDFRQVTPQALLDIDSPEDDPRYKQAAQVIQDGPAPPSLPLFLSRSILNGNLPVKDDSSVLALPNHTVLNHLMTSNVRNSVLATSVTTRYKKKADLVVVTCAAGNQSSHLIPLLYEKVQMRLVVRSQKSVERLQKQYPHAEVIQADMASPTDCERILDGASTVYWVGPSIHPHEKEIGLNMIDAAVAECEKQNAPFKHFVMSSVLNTQLRKMFNHDDKRYVEEYLIESGLNFTILQPGDFLDFSYPVKGWLATDEPAVRPMLLGGTSKSSLVVLKDLAEASAKVILEGERHYQAQYPLVSFGTITYSDVTEQVAKAMDKPIEQKSVSVEEGADMLMQGLFGSTHVPARSRDKAERLVLFYRRRGLQGNSNVLEWLLGRKPTSISEWVKTQIREARSAR</sequence>
<feature type="compositionally biased region" description="Polar residues" evidence="2">
    <location>
        <begin position="32"/>
        <end position="61"/>
    </location>
</feature>
<evidence type="ECO:0000313" key="4">
    <source>
        <dbReference type="EMBL" id="KAK5086062.1"/>
    </source>
</evidence>
<dbReference type="SUPFAM" id="SSF160219">
    <property type="entry name" value="AMPKBI-like"/>
    <property type="match status" value="1"/>
</dbReference>
<name>A0ABR0K439_9EURO</name>
<dbReference type="Gene3D" id="6.20.250.60">
    <property type="match status" value="1"/>
</dbReference>
<dbReference type="EMBL" id="JAVRRG010000102">
    <property type="protein sequence ID" value="KAK5086062.1"/>
    <property type="molecule type" value="Genomic_DNA"/>
</dbReference>
<dbReference type="SUPFAM" id="SSF81296">
    <property type="entry name" value="E set domains"/>
    <property type="match status" value="1"/>
</dbReference>
<dbReference type="InterPro" id="IPR006828">
    <property type="entry name" value="ASC_dom"/>
</dbReference>
<comment type="similarity">
    <text evidence="1">Belongs to the 5'-AMP-activated protein kinase beta subunit family.</text>
</comment>
<dbReference type="InterPro" id="IPR032640">
    <property type="entry name" value="AMPK1_CBM"/>
</dbReference>
<dbReference type="Pfam" id="PF16561">
    <property type="entry name" value="AMPK1_CBM"/>
    <property type="match status" value="1"/>
</dbReference>
<feature type="compositionally biased region" description="Basic and acidic residues" evidence="2">
    <location>
        <begin position="80"/>
        <end position="94"/>
    </location>
</feature>
<protein>
    <submittedName>
        <fullName evidence="4">Galactose metabolism-related protein</fullName>
    </submittedName>
</protein>
<dbReference type="InterPro" id="IPR013783">
    <property type="entry name" value="Ig-like_fold"/>
</dbReference>
<evidence type="ECO:0000256" key="1">
    <source>
        <dbReference type="ARBA" id="ARBA00010926"/>
    </source>
</evidence>
<feature type="compositionally biased region" description="Basic and acidic residues" evidence="2">
    <location>
        <begin position="131"/>
        <end position="148"/>
    </location>
</feature>
<comment type="caution">
    <text evidence="4">The sequence shown here is derived from an EMBL/GenBank/DDBJ whole genome shotgun (WGS) entry which is preliminary data.</text>
</comment>
<dbReference type="Pfam" id="PF04739">
    <property type="entry name" value="AMPKBI"/>
    <property type="match status" value="1"/>
</dbReference>
<feature type="region of interest" description="Disordered" evidence="2">
    <location>
        <begin position="315"/>
        <end position="350"/>
    </location>
</feature>
<accession>A0ABR0K439</accession>
<gene>
    <name evidence="4" type="primary">GAL83</name>
    <name evidence="4" type="ORF">LTR24_007137</name>
</gene>
<evidence type="ECO:0000313" key="5">
    <source>
        <dbReference type="Proteomes" id="UP001345013"/>
    </source>
</evidence>
<dbReference type="Pfam" id="PF13460">
    <property type="entry name" value="NAD_binding_10"/>
    <property type="match status" value="1"/>
</dbReference>
<dbReference type="Gene3D" id="3.90.25.10">
    <property type="entry name" value="UDP-galactose 4-epimerase, domain 1"/>
    <property type="match status" value="1"/>
</dbReference>
<feature type="compositionally biased region" description="Polar residues" evidence="2">
    <location>
        <begin position="339"/>
        <end position="349"/>
    </location>
</feature>
<feature type="compositionally biased region" description="Polar residues" evidence="2">
    <location>
        <begin position="68"/>
        <end position="79"/>
    </location>
</feature>
<dbReference type="Gene3D" id="2.60.40.10">
    <property type="entry name" value="Immunoglobulins"/>
    <property type="match status" value="1"/>
</dbReference>
<dbReference type="InterPro" id="IPR016040">
    <property type="entry name" value="NAD(P)-bd_dom"/>
</dbReference>
<feature type="region of interest" description="Disordered" evidence="2">
    <location>
        <begin position="1"/>
        <end position="155"/>
    </location>
</feature>
<dbReference type="SMART" id="SM01010">
    <property type="entry name" value="AMPKBI"/>
    <property type="match status" value="1"/>
</dbReference>